<evidence type="ECO:0000313" key="1">
    <source>
        <dbReference type="EMBL" id="AES68553.1"/>
    </source>
</evidence>
<keyword evidence="3" id="KW-1185">Reference proteome</keyword>
<evidence type="ECO:0000313" key="2">
    <source>
        <dbReference type="EnsemblPlants" id="AES68553"/>
    </source>
</evidence>
<proteinExistence type="predicted"/>
<organism evidence="1 3">
    <name type="scientific">Medicago truncatula</name>
    <name type="common">Barrel medic</name>
    <name type="synonym">Medicago tribuloides</name>
    <dbReference type="NCBI Taxonomy" id="3880"/>
    <lineage>
        <taxon>Eukaryota</taxon>
        <taxon>Viridiplantae</taxon>
        <taxon>Streptophyta</taxon>
        <taxon>Embryophyta</taxon>
        <taxon>Tracheophyta</taxon>
        <taxon>Spermatophyta</taxon>
        <taxon>Magnoliopsida</taxon>
        <taxon>eudicotyledons</taxon>
        <taxon>Gunneridae</taxon>
        <taxon>Pentapetalae</taxon>
        <taxon>rosids</taxon>
        <taxon>fabids</taxon>
        <taxon>Fabales</taxon>
        <taxon>Fabaceae</taxon>
        <taxon>Papilionoideae</taxon>
        <taxon>50 kb inversion clade</taxon>
        <taxon>NPAAA clade</taxon>
        <taxon>Hologalegina</taxon>
        <taxon>IRL clade</taxon>
        <taxon>Trifolieae</taxon>
        <taxon>Medicago</taxon>
    </lineage>
</organism>
<reference evidence="2" key="3">
    <citation type="submission" date="2015-04" db="UniProtKB">
        <authorList>
            <consortium name="EnsemblPlants"/>
        </authorList>
    </citation>
    <scope>IDENTIFICATION</scope>
    <source>
        <strain evidence="2">cv. Jemalong A17</strain>
    </source>
</reference>
<dbReference type="HOGENOM" id="CLU_2530874_0_0_1"/>
<dbReference type="Proteomes" id="UP000002051">
    <property type="component" value="Chromosome 3"/>
</dbReference>
<dbReference type="AlphaFoldDB" id="G7J0E8"/>
<gene>
    <name evidence="1" type="ordered locus">MTR_3g010100</name>
</gene>
<dbReference type="EMBL" id="CM001219">
    <property type="protein sequence ID" value="AES68553.1"/>
    <property type="molecule type" value="Genomic_DNA"/>
</dbReference>
<dbReference type="PaxDb" id="3880-AES68553"/>
<reference evidence="1 3" key="1">
    <citation type="journal article" date="2011" name="Nature">
        <title>The Medicago genome provides insight into the evolution of rhizobial symbioses.</title>
        <authorList>
            <person name="Young N.D."/>
            <person name="Debelle F."/>
            <person name="Oldroyd G.E."/>
            <person name="Geurts R."/>
            <person name="Cannon S.B."/>
            <person name="Udvardi M.K."/>
            <person name="Benedito V.A."/>
            <person name="Mayer K.F."/>
            <person name="Gouzy J."/>
            <person name="Schoof H."/>
            <person name="Van de Peer Y."/>
            <person name="Proost S."/>
            <person name="Cook D.R."/>
            <person name="Meyers B.C."/>
            <person name="Spannagl M."/>
            <person name="Cheung F."/>
            <person name="De Mita S."/>
            <person name="Krishnakumar V."/>
            <person name="Gundlach H."/>
            <person name="Zhou S."/>
            <person name="Mudge J."/>
            <person name="Bharti A.K."/>
            <person name="Murray J.D."/>
            <person name="Naoumkina M.A."/>
            <person name="Rosen B."/>
            <person name="Silverstein K.A."/>
            <person name="Tang H."/>
            <person name="Rombauts S."/>
            <person name="Zhao P.X."/>
            <person name="Zhou P."/>
            <person name="Barbe V."/>
            <person name="Bardou P."/>
            <person name="Bechner M."/>
            <person name="Bellec A."/>
            <person name="Berger A."/>
            <person name="Berges H."/>
            <person name="Bidwell S."/>
            <person name="Bisseling T."/>
            <person name="Choisne N."/>
            <person name="Couloux A."/>
            <person name="Denny R."/>
            <person name="Deshpande S."/>
            <person name="Dai X."/>
            <person name="Doyle J.J."/>
            <person name="Dudez A.M."/>
            <person name="Farmer A.D."/>
            <person name="Fouteau S."/>
            <person name="Franken C."/>
            <person name="Gibelin C."/>
            <person name="Gish J."/>
            <person name="Goldstein S."/>
            <person name="Gonzalez A.J."/>
            <person name="Green P.J."/>
            <person name="Hallab A."/>
            <person name="Hartog M."/>
            <person name="Hua A."/>
            <person name="Humphray S.J."/>
            <person name="Jeong D.H."/>
            <person name="Jing Y."/>
            <person name="Jocker A."/>
            <person name="Kenton S.M."/>
            <person name="Kim D.J."/>
            <person name="Klee K."/>
            <person name="Lai H."/>
            <person name="Lang C."/>
            <person name="Lin S."/>
            <person name="Macmil S.L."/>
            <person name="Magdelenat G."/>
            <person name="Matthews L."/>
            <person name="McCorrison J."/>
            <person name="Monaghan E.L."/>
            <person name="Mun J.H."/>
            <person name="Najar F.Z."/>
            <person name="Nicholson C."/>
            <person name="Noirot C."/>
            <person name="O'Bleness M."/>
            <person name="Paule C.R."/>
            <person name="Poulain J."/>
            <person name="Prion F."/>
            <person name="Qin B."/>
            <person name="Qu C."/>
            <person name="Retzel E.F."/>
            <person name="Riddle C."/>
            <person name="Sallet E."/>
            <person name="Samain S."/>
            <person name="Samson N."/>
            <person name="Sanders I."/>
            <person name="Saurat O."/>
            <person name="Scarpelli C."/>
            <person name="Schiex T."/>
            <person name="Segurens B."/>
            <person name="Severin A.J."/>
            <person name="Sherrier D.J."/>
            <person name="Shi R."/>
            <person name="Sims S."/>
            <person name="Singer S.R."/>
            <person name="Sinharoy S."/>
            <person name="Sterck L."/>
            <person name="Viollet A."/>
            <person name="Wang B.B."/>
            <person name="Wang K."/>
            <person name="Wang M."/>
            <person name="Wang X."/>
            <person name="Warfsmann J."/>
            <person name="Weissenbach J."/>
            <person name="White D.D."/>
            <person name="White J.D."/>
            <person name="Wiley G.B."/>
            <person name="Wincker P."/>
            <person name="Xing Y."/>
            <person name="Yang L."/>
            <person name="Yao Z."/>
            <person name="Ying F."/>
            <person name="Zhai J."/>
            <person name="Zhou L."/>
            <person name="Zuber A."/>
            <person name="Denarie J."/>
            <person name="Dixon R.A."/>
            <person name="May G.D."/>
            <person name="Schwartz D.C."/>
            <person name="Rogers J."/>
            <person name="Quetier F."/>
            <person name="Town C.D."/>
            <person name="Roe B.A."/>
        </authorList>
    </citation>
    <scope>NUCLEOTIDE SEQUENCE [LARGE SCALE GENOMIC DNA]</scope>
    <source>
        <strain evidence="1">A17</strain>
        <strain evidence="2 3">cv. Jemalong A17</strain>
    </source>
</reference>
<accession>G7J0E8</accession>
<name>G7J0E8_MEDTR</name>
<evidence type="ECO:0000313" key="3">
    <source>
        <dbReference type="Proteomes" id="UP000002051"/>
    </source>
</evidence>
<protein>
    <submittedName>
        <fullName evidence="1 2">Uncharacterized protein</fullName>
    </submittedName>
</protein>
<sequence>MTRFKLKFNTKSYPLSFVLINIEGRCNDPPDLLMFQLMVSEPRFTRSTPCVESLPEKDVQVVGFVVREAATVVQVQVCVDESSS</sequence>
<dbReference type="EnsemblPlants" id="AES68553">
    <property type="protein sequence ID" value="AES68553"/>
    <property type="gene ID" value="MTR_3g010100"/>
</dbReference>
<reference evidence="1 3" key="2">
    <citation type="journal article" date="2014" name="BMC Genomics">
        <title>An improved genome release (version Mt4.0) for the model legume Medicago truncatula.</title>
        <authorList>
            <person name="Tang H."/>
            <person name="Krishnakumar V."/>
            <person name="Bidwell S."/>
            <person name="Rosen B."/>
            <person name="Chan A."/>
            <person name="Zhou S."/>
            <person name="Gentzbittel L."/>
            <person name="Childs K.L."/>
            <person name="Yandell M."/>
            <person name="Gundlach H."/>
            <person name="Mayer K.F."/>
            <person name="Schwartz D.C."/>
            <person name="Town C.D."/>
        </authorList>
    </citation>
    <scope>GENOME REANNOTATION</scope>
    <source>
        <strain evidence="2 3">cv. Jemalong A17</strain>
    </source>
</reference>